<proteinExistence type="predicted"/>
<keyword evidence="3" id="KW-1185">Reference proteome</keyword>
<feature type="compositionally biased region" description="Basic and acidic residues" evidence="1">
    <location>
        <begin position="107"/>
        <end position="117"/>
    </location>
</feature>
<dbReference type="AlphaFoldDB" id="A0A218ZFU7"/>
<reference evidence="2 3" key="1">
    <citation type="submission" date="2017-04" db="EMBL/GenBank/DDBJ databases">
        <title>Draft genome sequence of Marssonina coronaria NL1: causal agent of apple blotch.</title>
        <authorList>
            <person name="Cheng Q."/>
        </authorList>
    </citation>
    <scope>NUCLEOTIDE SEQUENCE [LARGE SCALE GENOMIC DNA]</scope>
    <source>
        <strain evidence="2 3">NL1</strain>
    </source>
</reference>
<gene>
    <name evidence="2" type="ORF">B2J93_9253</name>
</gene>
<dbReference type="Proteomes" id="UP000242519">
    <property type="component" value="Unassembled WGS sequence"/>
</dbReference>
<organism evidence="2 3">
    <name type="scientific">Diplocarpon coronariae</name>
    <dbReference type="NCBI Taxonomy" id="2795749"/>
    <lineage>
        <taxon>Eukaryota</taxon>
        <taxon>Fungi</taxon>
        <taxon>Dikarya</taxon>
        <taxon>Ascomycota</taxon>
        <taxon>Pezizomycotina</taxon>
        <taxon>Leotiomycetes</taxon>
        <taxon>Helotiales</taxon>
        <taxon>Drepanopezizaceae</taxon>
        <taxon>Diplocarpon</taxon>
    </lineage>
</organism>
<evidence type="ECO:0000313" key="3">
    <source>
        <dbReference type="Proteomes" id="UP000242519"/>
    </source>
</evidence>
<accession>A0A218ZFU7</accession>
<name>A0A218ZFU7_9HELO</name>
<feature type="region of interest" description="Disordered" evidence="1">
    <location>
        <begin position="106"/>
        <end position="132"/>
    </location>
</feature>
<protein>
    <submittedName>
        <fullName evidence="2">Carbamoyl-phosphate synthase large subunit</fullName>
    </submittedName>
</protein>
<comment type="caution">
    <text evidence="2">The sequence shown here is derived from an EMBL/GenBank/DDBJ whole genome shotgun (WGS) entry which is preliminary data.</text>
</comment>
<dbReference type="EMBL" id="MZNU01000046">
    <property type="protein sequence ID" value="OWP06480.1"/>
    <property type="molecule type" value="Genomic_DNA"/>
</dbReference>
<evidence type="ECO:0000313" key="2">
    <source>
        <dbReference type="EMBL" id="OWP06480.1"/>
    </source>
</evidence>
<dbReference type="InParanoid" id="A0A218ZFU7"/>
<sequence>MALRLPTPPQPPTPIGLSSVTLPFTRFSHGAPLILNLLTHLLDELEDLQNALQALEYQGLGAEHPEVVFLRVTILETAQALQGFILHVLLPSLIASDVLETGLEEDVYQKDDEKGGEGEGEVDEEMLKGLQV</sequence>
<evidence type="ECO:0000256" key="1">
    <source>
        <dbReference type="SAM" id="MobiDB-lite"/>
    </source>
</evidence>